<dbReference type="SMART" id="SM00091">
    <property type="entry name" value="PAS"/>
    <property type="match status" value="4"/>
</dbReference>
<comment type="subcellular location">
    <subcellularLocation>
        <location evidence="2">Cell inner membrane</location>
        <topology evidence="2">Multi-pass membrane protein</topology>
    </subcellularLocation>
</comment>
<keyword evidence="15" id="KW-1185">Reference proteome</keyword>
<dbReference type="Pfam" id="PF02518">
    <property type="entry name" value="HATPase_c"/>
    <property type="match status" value="1"/>
</dbReference>
<evidence type="ECO:0000256" key="2">
    <source>
        <dbReference type="ARBA" id="ARBA00004429"/>
    </source>
</evidence>
<dbReference type="InterPro" id="IPR005467">
    <property type="entry name" value="His_kinase_dom"/>
</dbReference>
<dbReference type="InterPro" id="IPR035965">
    <property type="entry name" value="PAS-like_dom_sf"/>
</dbReference>
<dbReference type="SUPFAM" id="SSF55874">
    <property type="entry name" value="ATPase domain of HSP90 chaperone/DNA topoisomerase II/histidine kinase"/>
    <property type="match status" value="1"/>
</dbReference>
<dbReference type="GO" id="GO:0009927">
    <property type="term" value="F:histidine phosphotransfer kinase activity"/>
    <property type="evidence" value="ECO:0007669"/>
    <property type="project" value="TreeGrafter"/>
</dbReference>
<protein>
    <recommendedName>
        <fullName evidence="3">histidine kinase</fullName>
        <ecNumber evidence="3">2.7.13.3</ecNumber>
    </recommendedName>
</protein>
<dbReference type="Pfam" id="PF08447">
    <property type="entry name" value="PAS_3"/>
    <property type="match status" value="2"/>
</dbReference>
<evidence type="ECO:0000256" key="8">
    <source>
        <dbReference type="ARBA" id="ARBA00022989"/>
    </source>
</evidence>
<evidence type="ECO:0000256" key="6">
    <source>
        <dbReference type="ARBA" id="ARBA00022692"/>
    </source>
</evidence>
<reference evidence="14 15" key="1">
    <citation type="submission" date="2019-06" db="EMBL/GenBank/DDBJ databases">
        <title>Whole genome shotgun sequence of Zoogloea ramigera NBRC 15342.</title>
        <authorList>
            <person name="Hosoyama A."/>
            <person name="Uohara A."/>
            <person name="Ohji S."/>
            <person name="Ichikawa N."/>
        </authorList>
    </citation>
    <scope>NUCLEOTIDE SEQUENCE [LARGE SCALE GENOMIC DNA]</scope>
    <source>
        <strain evidence="14 15">NBRC 15342</strain>
    </source>
</reference>
<dbReference type="SMART" id="SM00388">
    <property type="entry name" value="HisKA"/>
    <property type="match status" value="1"/>
</dbReference>
<dbReference type="Pfam" id="PF08448">
    <property type="entry name" value="PAS_4"/>
    <property type="match status" value="1"/>
</dbReference>
<evidence type="ECO:0000259" key="10">
    <source>
        <dbReference type="PROSITE" id="PS50109"/>
    </source>
</evidence>
<dbReference type="InterPro" id="IPR004358">
    <property type="entry name" value="Sig_transdc_His_kin-like_C"/>
</dbReference>
<evidence type="ECO:0000313" key="14">
    <source>
        <dbReference type="EMBL" id="GEC95921.1"/>
    </source>
</evidence>
<dbReference type="Pfam" id="PF00512">
    <property type="entry name" value="HisKA"/>
    <property type="match status" value="1"/>
</dbReference>
<dbReference type="CDD" id="cd00075">
    <property type="entry name" value="HATPase"/>
    <property type="match status" value="1"/>
</dbReference>
<dbReference type="PROSITE" id="PS50113">
    <property type="entry name" value="PAC"/>
    <property type="match status" value="2"/>
</dbReference>
<dbReference type="CDD" id="cd00082">
    <property type="entry name" value="HisKA"/>
    <property type="match status" value="1"/>
</dbReference>
<evidence type="ECO:0000256" key="4">
    <source>
        <dbReference type="ARBA" id="ARBA00022553"/>
    </source>
</evidence>
<feature type="domain" description="PAC" evidence="12">
    <location>
        <begin position="406"/>
        <end position="458"/>
    </location>
</feature>
<dbReference type="GO" id="GO:0000155">
    <property type="term" value="F:phosphorelay sensor kinase activity"/>
    <property type="evidence" value="ECO:0007669"/>
    <property type="project" value="InterPro"/>
</dbReference>
<feature type="domain" description="CHASE" evidence="13">
    <location>
        <begin position="129"/>
        <end position="224"/>
    </location>
</feature>
<proteinExistence type="predicted"/>
<feature type="domain" description="PAS" evidence="11">
    <location>
        <begin position="459"/>
        <end position="503"/>
    </location>
</feature>
<dbReference type="PRINTS" id="PR00344">
    <property type="entry name" value="BCTRLSENSOR"/>
</dbReference>
<dbReference type="FunFam" id="3.30.565.10:FF:000006">
    <property type="entry name" value="Sensor histidine kinase WalK"/>
    <property type="match status" value="1"/>
</dbReference>
<evidence type="ECO:0000313" key="15">
    <source>
        <dbReference type="Proteomes" id="UP000318422"/>
    </source>
</evidence>
<dbReference type="SMART" id="SM01079">
    <property type="entry name" value="CHASE"/>
    <property type="match status" value="1"/>
</dbReference>
<dbReference type="PANTHER" id="PTHR43047">
    <property type="entry name" value="TWO-COMPONENT HISTIDINE PROTEIN KINASE"/>
    <property type="match status" value="1"/>
</dbReference>
<dbReference type="SUPFAM" id="SSF55785">
    <property type="entry name" value="PYP-like sensor domain (PAS domain)"/>
    <property type="match status" value="4"/>
</dbReference>
<dbReference type="InterPro" id="IPR000700">
    <property type="entry name" value="PAS-assoc_C"/>
</dbReference>
<dbReference type="AlphaFoldDB" id="A0A4Y4CSP6"/>
<dbReference type="Proteomes" id="UP000318422">
    <property type="component" value="Unassembled WGS sequence"/>
</dbReference>
<dbReference type="SUPFAM" id="SSF47384">
    <property type="entry name" value="Homodimeric domain of signal transducing histidine kinase"/>
    <property type="match status" value="1"/>
</dbReference>
<dbReference type="GO" id="GO:0005886">
    <property type="term" value="C:plasma membrane"/>
    <property type="evidence" value="ECO:0007669"/>
    <property type="project" value="UniProtKB-SubCell"/>
</dbReference>
<dbReference type="PROSITE" id="PS50112">
    <property type="entry name" value="PAS"/>
    <property type="match status" value="1"/>
</dbReference>
<dbReference type="InterPro" id="IPR001610">
    <property type="entry name" value="PAC"/>
</dbReference>
<name>A0A4Y4CSP6_ZOORA</name>
<dbReference type="Gene3D" id="3.30.450.350">
    <property type="entry name" value="CHASE domain"/>
    <property type="match status" value="1"/>
</dbReference>
<evidence type="ECO:0000256" key="1">
    <source>
        <dbReference type="ARBA" id="ARBA00000085"/>
    </source>
</evidence>
<comment type="caution">
    <text evidence="14">The sequence shown here is derived from an EMBL/GenBank/DDBJ whole genome shotgun (WGS) entry which is preliminary data.</text>
</comment>
<dbReference type="InterPro" id="IPR036890">
    <property type="entry name" value="HATPase_C_sf"/>
</dbReference>
<dbReference type="InterPro" id="IPR003594">
    <property type="entry name" value="HATPase_dom"/>
</dbReference>
<evidence type="ECO:0000259" key="12">
    <source>
        <dbReference type="PROSITE" id="PS50113"/>
    </source>
</evidence>
<sequence>MALVMGLLATLTGWFFLRENERRLESAYHEAAADRLLQQVNERLGKVDLILRSVAGLFSAQNLVERREFENYVAGLRPIDALPEVVGIGFMRRVETARVGAVEALLSAAYEREVKVLPAPDPARAVFVFPVSYIWPQSPRTLVSIGYDGYGDALRRPAMDEALRSDRPAMTGPLRLQARDSGAPILGVLLYRKALLVEESGEAEAPYGMVGVGLKLQALFDTLSHDVAPGYGLRVDDVSKGSPEQLYATEGVPDAATAGLRREWRFGGRVWALSIYPPPPSGQIAASTLAAGGGLVASALLAFLLGNLSGQQKRAEGIAGVMTAGLRRSEKRFELAVSATDEGIWEWEHDAGCHALYLSPRCAQLLGYEAGALPCSPRGILRTLDGAVRRELLAALRAHLRQGSALDCELAWRRRDGTPAWFHLVGKTEFDAAGRPHRTAGAVSDVTSLRRARQEVADSHARLDSLYRNASIGMALMDEEGRYLQANAEFCRITGYPEHVVCGASCPALTPPEFALRDVQAMVAASLGERMVAYEKEYIRPSGERVPVVVTTAAVGGSEAGQRWVLVEDVSARKAEQRAIREANATNESLIAAMPDMLFQLDGDLRIVRHHAASASDLAMPPESFLGRRLDEVLSADTARRFGGAALAAARSGRIQRIEYSSARHGSRRHFEARLGAIPTGGTLLVLRDVTELKDAELALRESEARWQFALDGAGDGVWDWSIATGRVFRSKRWLTMLGFEPGELPEDTDAWASRVHPEDLPGALAAEDEHLRGESPCYVRELRMRCKDGRYKWILARGLVVERDAAGKPLRMIGTHTDIDEAKAREAQILDHNLNLASLVEARTHDLRLAKEAAETANEAKSVFLANMSHELRTPMHGVLSYARLGESRVATAGHEKLRGYFQRIHASGDRLMLLLNDLLDLSKCEAGRMVLNLEEVQFERLARDIVGEFDLLLQSRRQRVEFRMEATAGVCVGDAARLGQVVRNLVANAVKFTPEGKVIHVRITDGMAGGGAAALRLVVSDEGVGIPPDELLCVFDKFVQSSRTRTGAGGTGLGLAICREIVEAHGGRIEACNNPAGGAEFTVTLPLGRLPEHELAMPQEEGEVQ</sequence>
<dbReference type="Gene3D" id="3.30.450.20">
    <property type="entry name" value="PAS domain"/>
    <property type="match status" value="4"/>
</dbReference>
<dbReference type="SMART" id="SM00086">
    <property type="entry name" value="PAC"/>
    <property type="match status" value="3"/>
</dbReference>
<feature type="domain" description="PAC" evidence="12">
    <location>
        <begin position="779"/>
        <end position="832"/>
    </location>
</feature>
<dbReference type="Gene3D" id="1.10.287.130">
    <property type="match status" value="1"/>
</dbReference>
<dbReference type="SMART" id="SM00387">
    <property type="entry name" value="HATPase_c"/>
    <property type="match status" value="1"/>
</dbReference>
<dbReference type="Pfam" id="PF13426">
    <property type="entry name" value="PAS_9"/>
    <property type="match status" value="1"/>
</dbReference>
<dbReference type="EC" id="2.7.13.3" evidence="3"/>
<dbReference type="InterPro" id="IPR013656">
    <property type="entry name" value="PAS_4"/>
</dbReference>
<keyword evidence="9" id="KW-0472">Membrane</keyword>
<gene>
    <name evidence="14" type="ORF">ZRA01_19940</name>
</gene>
<dbReference type="InterPro" id="IPR006189">
    <property type="entry name" value="CHASE_dom"/>
</dbReference>
<dbReference type="InterPro" id="IPR042240">
    <property type="entry name" value="CHASE_sf"/>
</dbReference>
<evidence type="ECO:0000256" key="9">
    <source>
        <dbReference type="ARBA" id="ARBA00023136"/>
    </source>
</evidence>
<dbReference type="InterPro" id="IPR036097">
    <property type="entry name" value="HisK_dim/P_sf"/>
</dbReference>
<dbReference type="NCBIfam" id="TIGR00229">
    <property type="entry name" value="sensory_box"/>
    <property type="match status" value="2"/>
</dbReference>
<keyword evidence="6" id="KW-0812">Transmembrane</keyword>
<organism evidence="14 15">
    <name type="scientific">Zoogloea ramigera</name>
    <dbReference type="NCBI Taxonomy" id="350"/>
    <lineage>
        <taxon>Bacteria</taxon>
        <taxon>Pseudomonadati</taxon>
        <taxon>Pseudomonadota</taxon>
        <taxon>Betaproteobacteria</taxon>
        <taxon>Rhodocyclales</taxon>
        <taxon>Zoogloeaceae</taxon>
        <taxon>Zoogloea</taxon>
    </lineage>
</organism>
<dbReference type="PROSITE" id="PS50109">
    <property type="entry name" value="HIS_KIN"/>
    <property type="match status" value="1"/>
</dbReference>
<keyword evidence="7" id="KW-0418">Kinase</keyword>
<evidence type="ECO:0000259" key="13">
    <source>
        <dbReference type="PROSITE" id="PS50839"/>
    </source>
</evidence>
<keyword evidence="4" id="KW-0597">Phosphoprotein</keyword>
<dbReference type="InterPro" id="IPR000014">
    <property type="entry name" value="PAS"/>
</dbReference>
<feature type="domain" description="Histidine kinase" evidence="10">
    <location>
        <begin position="868"/>
        <end position="1091"/>
    </location>
</feature>
<accession>A0A4Y4CSP6</accession>
<dbReference type="InterPro" id="IPR013655">
    <property type="entry name" value="PAS_fold_3"/>
</dbReference>
<evidence type="ECO:0000256" key="7">
    <source>
        <dbReference type="ARBA" id="ARBA00022777"/>
    </source>
</evidence>
<evidence type="ECO:0000259" key="11">
    <source>
        <dbReference type="PROSITE" id="PS50112"/>
    </source>
</evidence>
<evidence type="ECO:0000256" key="5">
    <source>
        <dbReference type="ARBA" id="ARBA00022679"/>
    </source>
</evidence>
<evidence type="ECO:0000256" key="3">
    <source>
        <dbReference type="ARBA" id="ARBA00012438"/>
    </source>
</evidence>
<keyword evidence="5" id="KW-0808">Transferase</keyword>
<dbReference type="PANTHER" id="PTHR43047:SF72">
    <property type="entry name" value="OSMOSENSING HISTIDINE PROTEIN KINASE SLN1"/>
    <property type="match status" value="1"/>
</dbReference>
<comment type="catalytic activity">
    <reaction evidence="1">
        <text>ATP + protein L-histidine = ADP + protein N-phospho-L-histidine.</text>
        <dbReference type="EC" id="2.7.13.3"/>
    </reaction>
</comment>
<dbReference type="Pfam" id="PF03924">
    <property type="entry name" value="CHASE"/>
    <property type="match status" value="1"/>
</dbReference>
<dbReference type="PROSITE" id="PS50839">
    <property type="entry name" value="CHASE"/>
    <property type="match status" value="1"/>
</dbReference>
<dbReference type="Gene3D" id="3.30.565.10">
    <property type="entry name" value="Histidine kinase-like ATPase, C-terminal domain"/>
    <property type="match status" value="1"/>
</dbReference>
<dbReference type="InterPro" id="IPR003661">
    <property type="entry name" value="HisK_dim/P_dom"/>
</dbReference>
<dbReference type="CDD" id="cd00130">
    <property type="entry name" value="PAS"/>
    <property type="match status" value="3"/>
</dbReference>
<keyword evidence="8" id="KW-1133">Transmembrane helix</keyword>
<dbReference type="EMBL" id="BJNV01000030">
    <property type="protein sequence ID" value="GEC95921.1"/>
    <property type="molecule type" value="Genomic_DNA"/>
</dbReference>